<gene>
    <name evidence="3" type="ORF">G4Z16_02550</name>
</gene>
<dbReference type="EMBL" id="CP048882">
    <property type="protein sequence ID" value="QPP05459.1"/>
    <property type="molecule type" value="Genomic_DNA"/>
</dbReference>
<feature type="signal peptide" evidence="2">
    <location>
        <begin position="1"/>
        <end position="31"/>
    </location>
</feature>
<evidence type="ECO:0000256" key="1">
    <source>
        <dbReference type="SAM" id="MobiDB-lite"/>
    </source>
</evidence>
<evidence type="ECO:0008006" key="5">
    <source>
        <dbReference type="Google" id="ProtNLM"/>
    </source>
</evidence>
<feature type="chain" id="PRO_5038711985" description="Secreted protein" evidence="2">
    <location>
        <begin position="32"/>
        <end position="328"/>
    </location>
</feature>
<dbReference type="RefSeq" id="WP_197348968.1">
    <property type="nucleotide sequence ID" value="NZ_CP048882.1"/>
</dbReference>
<sequence length="328" mass="32936">MPSKTFIRSALAALGAGAALAVTVTALPAHAGADDGWQSAGKGKTSGISGIAVAGGGNLEDGVDAVIVRDNKDADENRIASVTYEDGKKPDVDALDWKGGELPSDLEALDDVPGEKGGYLAVASSGAAYHLKVADGVAEVVDTFTLPAVESGDEVENFALGAPPSSAAPGRTKASAREGKLVAVWGGRGEDDRPATLHAAPVSFDSAGESHFGDVESAQVTSPYPTEHVRHASDTKLTDSGALQVSSASDPGDDGPFDSAVYTAGHVTLTGSGGVKLSVTKDPEALKKFDKHKIEALACLPGSDKAVLGTDDENGGGSLTTADGLCGG</sequence>
<dbReference type="KEGG" id="sbat:G4Z16_02550"/>
<accession>A0A7T1T2Z9</accession>
<name>A0A7T1T2Z9_9ACTN</name>
<keyword evidence="2" id="KW-0732">Signal</keyword>
<dbReference type="Proteomes" id="UP000595046">
    <property type="component" value="Chromosome"/>
</dbReference>
<evidence type="ECO:0000256" key="2">
    <source>
        <dbReference type="SAM" id="SignalP"/>
    </source>
</evidence>
<keyword evidence="4" id="KW-1185">Reference proteome</keyword>
<feature type="region of interest" description="Disordered" evidence="1">
    <location>
        <begin position="234"/>
        <end position="257"/>
    </location>
</feature>
<protein>
    <recommendedName>
        <fullName evidence="5">Secreted protein</fullName>
    </recommendedName>
</protein>
<evidence type="ECO:0000313" key="4">
    <source>
        <dbReference type="Proteomes" id="UP000595046"/>
    </source>
</evidence>
<dbReference type="AlphaFoldDB" id="A0A7T1T2Z9"/>
<organism evidence="3 4">
    <name type="scientific">Streptomyces bathyalis</name>
    <dbReference type="NCBI Taxonomy" id="2710756"/>
    <lineage>
        <taxon>Bacteria</taxon>
        <taxon>Bacillati</taxon>
        <taxon>Actinomycetota</taxon>
        <taxon>Actinomycetes</taxon>
        <taxon>Kitasatosporales</taxon>
        <taxon>Streptomycetaceae</taxon>
        <taxon>Streptomyces</taxon>
    </lineage>
</organism>
<reference evidence="4" key="1">
    <citation type="submission" date="2020-02" db="EMBL/GenBank/DDBJ databases">
        <title>Streptomyces sp. ASO4wet.</title>
        <authorList>
            <person name="Risdian C."/>
            <person name="Landwehr W."/>
            <person name="Schupp P."/>
            <person name="Wink J."/>
        </authorList>
    </citation>
    <scope>NUCLEOTIDE SEQUENCE [LARGE SCALE GENOMIC DNA]</scope>
    <source>
        <strain evidence="4">ASO4wet</strain>
    </source>
</reference>
<evidence type="ECO:0000313" key="3">
    <source>
        <dbReference type="EMBL" id="QPP05459.1"/>
    </source>
</evidence>
<proteinExistence type="predicted"/>